<proteinExistence type="predicted"/>
<gene>
    <name evidence="1" type="ORF">B0A66_20590</name>
</gene>
<evidence type="ECO:0000313" key="1">
    <source>
        <dbReference type="EMBL" id="OXA84887.1"/>
    </source>
</evidence>
<dbReference type="InterPro" id="IPR010862">
    <property type="entry name" value="DUF1493"/>
</dbReference>
<reference evidence="1 2" key="1">
    <citation type="submission" date="2016-11" db="EMBL/GenBank/DDBJ databases">
        <title>Whole genomes of Flavobacteriaceae.</title>
        <authorList>
            <person name="Stine C."/>
            <person name="Li C."/>
            <person name="Tadesse D."/>
        </authorList>
    </citation>
    <scope>NUCLEOTIDE SEQUENCE [LARGE SCALE GENOMIC DNA]</scope>
    <source>
        <strain evidence="1 2">DSM 18292</strain>
    </source>
</reference>
<evidence type="ECO:0000313" key="2">
    <source>
        <dbReference type="Proteomes" id="UP000198345"/>
    </source>
</evidence>
<dbReference type="Pfam" id="PF07377">
    <property type="entry name" value="DUF1493"/>
    <property type="match status" value="1"/>
</dbReference>
<comment type="caution">
    <text evidence="1">The sequence shown here is derived from an EMBL/GenBank/DDBJ whole genome shotgun (WGS) entry which is preliminary data.</text>
</comment>
<dbReference type="RefSeq" id="WP_165766667.1">
    <property type="nucleotide sequence ID" value="NZ_FXTV01000007.1"/>
</dbReference>
<sequence>MDKSKFYEFLKEETGVFFNDVSPNCYIEKDLDIYGDEAEDFLMKFSKEFNVDITSFNFDEHFNSEVDKISLWLSSLFGKEKKKDLTIYDLKNALIKGKLE</sequence>
<dbReference type="Proteomes" id="UP000198345">
    <property type="component" value="Unassembled WGS sequence"/>
</dbReference>
<dbReference type="AlphaFoldDB" id="A0A226GSE8"/>
<evidence type="ECO:0008006" key="3">
    <source>
        <dbReference type="Google" id="ProtNLM"/>
    </source>
</evidence>
<dbReference type="EMBL" id="MUGW01000055">
    <property type="protein sequence ID" value="OXA84887.1"/>
    <property type="molecule type" value="Genomic_DNA"/>
</dbReference>
<accession>A0A226GSE8</accession>
<keyword evidence="2" id="KW-1185">Reference proteome</keyword>
<protein>
    <recommendedName>
        <fullName evidence="3">Acyl carrier protein</fullName>
    </recommendedName>
</protein>
<name>A0A226GSE8_9FLAO</name>
<organism evidence="1 2">
    <name type="scientific">Flavobacterium hercynium</name>
    <dbReference type="NCBI Taxonomy" id="387094"/>
    <lineage>
        <taxon>Bacteria</taxon>
        <taxon>Pseudomonadati</taxon>
        <taxon>Bacteroidota</taxon>
        <taxon>Flavobacteriia</taxon>
        <taxon>Flavobacteriales</taxon>
        <taxon>Flavobacteriaceae</taxon>
        <taxon>Flavobacterium</taxon>
    </lineage>
</organism>